<dbReference type="GO" id="GO:0005886">
    <property type="term" value="C:plasma membrane"/>
    <property type="evidence" value="ECO:0007669"/>
    <property type="project" value="TreeGrafter"/>
</dbReference>
<dbReference type="Pfam" id="PF00072">
    <property type="entry name" value="Response_reg"/>
    <property type="match status" value="2"/>
</dbReference>
<feature type="domain" description="Response regulatory" evidence="4">
    <location>
        <begin position="131"/>
        <end position="250"/>
    </location>
</feature>
<dbReference type="InterPro" id="IPR011006">
    <property type="entry name" value="CheY-like_superfamily"/>
</dbReference>
<dbReference type="InterPro" id="IPR050469">
    <property type="entry name" value="Diguanylate_Cyclase"/>
</dbReference>
<dbReference type="OrthoDB" id="9813903at2"/>
<keyword evidence="7" id="KW-1185">Reference proteome</keyword>
<dbReference type="PANTHER" id="PTHR45138:SF9">
    <property type="entry name" value="DIGUANYLATE CYCLASE DGCM-RELATED"/>
    <property type="match status" value="1"/>
</dbReference>
<feature type="modified residue" description="4-aspartylphosphate" evidence="3">
    <location>
        <position position="52"/>
    </location>
</feature>
<accession>A0A3R5Y6I8</accession>
<dbReference type="InterPro" id="IPR001789">
    <property type="entry name" value="Sig_transdc_resp-reg_receiver"/>
</dbReference>
<dbReference type="KEGG" id="gtl:EP073_05490"/>
<protein>
    <recommendedName>
        <fullName evidence="1">diguanylate cyclase</fullName>
        <ecNumber evidence="1">2.7.7.65</ecNumber>
    </recommendedName>
</protein>
<dbReference type="SMART" id="SM00267">
    <property type="entry name" value="GGDEF"/>
    <property type="match status" value="1"/>
</dbReference>
<evidence type="ECO:0000313" key="6">
    <source>
        <dbReference type="EMBL" id="QAR32876.1"/>
    </source>
</evidence>
<dbReference type="Pfam" id="PF00990">
    <property type="entry name" value="GGDEF"/>
    <property type="match status" value="1"/>
</dbReference>
<evidence type="ECO:0000259" key="5">
    <source>
        <dbReference type="PROSITE" id="PS50887"/>
    </source>
</evidence>
<dbReference type="AlphaFoldDB" id="A0A3R5Y6I8"/>
<sequence length="433" mass="49541">MEKALVVDDSRLIRKSIRTELEKFSYKVDEAADLTEARKKLAENYYDVVTLDMVLPDGKGLELCREMKYEQKFEQTTVIIITSLIDDSVRIQCFQNGAFGYFLKNSVREGLGVFLQNVKDFVSTCCFSGMKALLVEDSKLQRHFISGLLKKSGVTPICMENIESAMDLLKSGSYVPDIVLIDYFFGSGKTSGEFVNFLKKDYNFKNIPIIAMTVSDDREVRNSLFYTGVNDFFHKPFDVEEFYLRLRAHLLNKILLDDMEKTNKLLQLQAITDGLTGIYNRRYFYETLSKEDSRFRRTKEPYSVILFDIDHFKRINDRFGHILGDEVIKEISSIARSLTRESDTVARYGGEEFIILLPETDCNGAYTLAEKLRKTTESAVFKGISARITSSFGVACISETRCSEKLVNLADERLYQAKNMGRNRVVGSETIVK</sequence>
<dbReference type="NCBIfam" id="TIGR00254">
    <property type="entry name" value="GGDEF"/>
    <property type="match status" value="1"/>
</dbReference>
<dbReference type="FunFam" id="3.30.70.270:FF:000001">
    <property type="entry name" value="Diguanylate cyclase domain protein"/>
    <property type="match status" value="1"/>
</dbReference>
<dbReference type="SUPFAM" id="SSF55073">
    <property type="entry name" value="Nucleotide cyclase"/>
    <property type="match status" value="1"/>
</dbReference>
<evidence type="ECO:0000256" key="3">
    <source>
        <dbReference type="PROSITE-ProRule" id="PRU00169"/>
    </source>
</evidence>
<gene>
    <name evidence="6" type="ORF">EP073_05490</name>
</gene>
<feature type="domain" description="Response regulatory" evidence="4">
    <location>
        <begin position="3"/>
        <end position="119"/>
    </location>
</feature>
<dbReference type="GO" id="GO:0000160">
    <property type="term" value="P:phosphorelay signal transduction system"/>
    <property type="evidence" value="ECO:0007669"/>
    <property type="project" value="InterPro"/>
</dbReference>
<comment type="catalytic activity">
    <reaction evidence="2">
        <text>2 GTP = 3',3'-c-di-GMP + 2 diphosphate</text>
        <dbReference type="Rhea" id="RHEA:24898"/>
        <dbReference type="ChEBI" id="CHEBI:33019"/>
        <dbReference type="ChEBI" id="CHEBI:37565"/>
        <dbReference type="ChEBI" id="CHEBI:58805"/>
        <dbReference type="EC" id="2.7.7.65"/>
    </reaction>
</comment>
<dbReference type="InterPro" id="IPR043128">
    <property type="entry name" value="Rev_trsase/Diguanyl_cyclase"/>
</dbReference>
<organism evidence="6 7">
    <name type="scientific">Geovibrio thiophilus</name>
    <dbReference type="NCBI Taxonomy" id="139438"/>
    <lineage>
        <taxon>Bacteria</taxon>
        <taxon>Pseudomonadati</taxon>
        <taxon>Deferribacterota</taxon>
        <taxon>Deferribacteres</taxon>
        <taxon>Deferribacterales</taxon>
        <taxon>Geovibrionaceae</taxon>
        <taxon>Geovibrio</taxon>
    </lineage>
</organism>
<evidence type="ECO:0000256" key="2">
    <source>
        <dbReference type="ARBA" id="ARBA00034247"/>
    </source>
</evidence>
<dbReference type="InterPro" id="IPR029787">
    <property type="entry name" value="Nucleotide_cyclase"/>
</dbReference>
<dbReference type="PROSITE" id="PS50110">
    <property type="entry name" value="RESPONSE_REGULATORY"/>
    <property type="match status" value="2"/>
</dbReference>
<dbReference type="GO" id="GO:0043709">
    <property type="term" value="P:cell adhesion involved in single-species biofilm formation"/>
    <property type="evidence" value="ECO:0007669"/>
    <property type="project" value="TreeGrafter"/>
</dbReference>
<dbReference type="Gene3D" id="3.30.70.270">
    <property type="match status" value="1"/>
</dbReference>
<evidence type="ECO:0000313" key="7">
    <source>
        <dbReference type="Proteomes" id="UP000287502"/>
    </source>
</evidence>
<dbReference type="SUPFAM" id="SSF52172">
    <property type="entry name" value="CheY-like"/>
    <property type="match status" value="2"/>
</dbReference>
<dbReference type="CDD" id="cd01949">
    <property type="entry name" value="GGDEF"/>
    <property type="match status" value="1"/>
</dbReference>
<evidence type="ECO:0000256" key="1">
    <source>
        <dbReference type="ARBA" id="ARBA00012528"/>
    </source>
</evidence>
<reference evidence="6 7" key="1">
    <citation type="submission" date="2019-01" db="EMBL/GenBank/DDBJ databases">
        <title>Geovibrio thiophilus DSM 11263, complete genome.</title>
        <authorList>
            <person name="Spring S."/>
            <person name="Bunk B."/>
            <person name="Sproer C."/>
        </authorList>
    </citation>
    <scope>NUCLEOTIDE SEQUENCE [LARGE SCALE GENOMIC DNA]</scope>
    <source>
        <strain evidence="6 7">DSM 11263</strain>
    </source>
</reference>
<dbReference type="InterPro" id="IPR000160">
    <property type="entry name" value="GGDEF_dom"/>
</dbReference>
<feature type="modified residue" description="4-aspartylphosphate" evidence="3">
    <location>
        <position position="182"/>
    </location>
</feature>
<dbReference type="PANTHER" id="PTHR45138">
    <property type="entry name" value="REGULATORY COMPONENTS OF SENSORY TRANSDUCTION SYSTEM"/>
    <property type="match status" value="1"/>
</dbReference>
<dbReference type="PROSITE" id="PS50887">
    <property type="entry name" value="GGDEF"/>
    <property type="match status" value="1"/>
</dbReference>
<keyword evidence="3" id="KW-0597">Phosphoprotein</keyword>
<dbReference type="Gene3D" id="3.40.50.2300">
    <property type="match status" value="2"/>
</dbReference>
<dbReference type="GO" id="GO:0052621">
    <property type="term" value="F:diguanylate cyclase activity"/>
    <property type="evidence" value="ECO:0007669"/>
    <property type="project" value="UniProtKB-EC"/>
</dbReference>
<dbReference type="GO" id="GO:1902201">
    <property type="term" value="P:negative regulation of bacterial-type flagellum-dependent cell motility"/>
    <property type="evidence" value="ECO:0007669"/>
    <property type="project" value="TreeGrafter"/>
</dbReference>
<dbReference type="EMBL" id="CP035108">
    <property type="protein sequence ID" value="QAR32876.1"/>
    <property type="molecule type" value="Genomic_DNA"/>
</dbReference>
<evidence type="ECO:0000259" key="4">
    <source>
        <dbReference type="PROSITE" id="PS50110"/>
    </source>
</evidence>
<proteinExistence type="predicted"/>
<name>A0A3R5Y6I8_9BACT</name>
<dbReference type="EC" id="2.7.7.65" evidence="1"/>
<dbReference type="CDD" id="cd00156">
    <property type="entry name" value="REC"/>
    <property type="match status" value="1"/>
</dbReference>
<dbReference type="SMART" id="SM00448">
    <property type="entry name" value="REC"/>
    <property type="match status" value="2"/>
</dbReference>
<feature type="domain" description="GGDEF" evidence="5">
    <location>
        <begin position="300"/>
        <end position="430"/>
    </location>
</feature>
<dbReference type="RefSeq" id="WP_128466162.1">
    <property type="nucleotide sequence ID" value="NZ_CP035108.1"/>
</dbReference>
<dbReference type="Proteomes" id="UP000287502">
    <property type="component" value="Chromosome"/>
</dbReference>